<keyword evidence="4" id="KW-1185">Reference proteome</keyword>
<feature type="signal peptide" evidence="2">
    <location>
        <begin position="1"/>
        <end position="25"/>
    </location>
</feature>
<feature type="chain" id="PRO_5046330744" description="Sodium:proton antiporter" evidence="2">
    <location>
        <begin position="26"/>
        <end position="89"/>
    </location>
</feature>
<evidence type="ECO:0008006" key="5">
    <source>
        <dbReference type="Google" id="ProtNLM"/>
    </source>
</evidence>
<evidence type="ECO:0000256" key="2">
    <source>
        <dbReference type="SAM" id="SignalP"/>
    </source>
</evidence>
<reference evidence="3 4" key="1">
    <citation type="submission" date="2022-07" db="EMBL/GenBank/DDBJ databases">
        <title>Genome sequence of Terrisporobacter mayombei DSM6539.</title>
        <authorList>
            <person name="Boeer T."/>
            <person name="Bengelsdorf F.R."/>
            <person name="Daniel R."/>
            <person name="Poehlein A."/>
        </authorList>
    </citation>
    <scope>NUCLEOTIDE SEQUENCE [LARGE SCALE GENOMIC DNA]</scope>
    <source>
        <strain evidence="3 4">DSM 6539</strain>
    </source>
</reference>
<sequence>MKKRNVRLLLMPTMLILISSIPSFAAEQDMAVINAQKYGILTLLPPLVAIILAFITKNVIVSLVIGVMSGGFLLNLNGINIFSALFNAF</sequence>
<proteinExistence type="predicted"/>
<feature type="transmembrane region" description="Helical" evidence="1">
    <location>
        <begin position="35"/>
        <end position="56"/>
    </location>
</feature>
<name>A0ABY9Q1H9_9FIRM</name>
<keyword evidence="2" id="KW-0732">Signal</keyword>
<evidence type="ECO:0000256" key="1">
    <source>
        <dbReference type="SAM" id="Phobius"/>
    </source>
</evidence>
<evidence type="ECO:0000313" key="4">
    <source>
        <dbReference type="Proteomes" id="UP001235030"/>
    </source>
</evidence>
<dbReference type="EMBL" id="CP101637">
    <property type="protein sequence ID" value="WMT81259.1"/>
    <property type="molecule type" value="Genomic_DNA"/>
</dbReference>
<accession>A0ABY9Q1H9</accession>
<keyword evidence="1" id="KW-1133">Transmembrane helix</keyword>
<evidence type="ECO:0000313" key="3">
    <source>
        <dbReference type="EMBL" id="WMT81259.1"/>
    </source>
</evidence>
<protein>
    <recommendedName>
        <fullName evidence="5">Sodium:proton antiporter</fullName>
    </recommendedName>
</protein>
<keyword evidence="1" id="KW-0812">Transmembrane</keyword>
<dbReference type="Proteomes" id="UP001235030">
    <property type="component" value="Chromosome"/>
</dbReference>
<gene>
    <name evidence="3" type="ORF">TEMA_15960</name>
</gene>
<feature type="transmembrane region" description="Helical" evidence="1">
    <location>
        <begin position="63"/>
        <end position="86"/>
    </location>
</feature>
<organism evidence="3 4">
    <name type="scientific">Terrisporobacter mayombei</name>
    <dbReference type="NCBI Taxonomy" id="1541"/>
    <lineage>
        <taxon>Bacteria</taxon>
        <taxon>Bacillati</taxon>
        <taxon>Bacillota</taxon>
        <taxon>Clostridia</taxon>
        <taxon>Peptostreptococcales</taxon>
        <taxon>Peptostreptococcaceae</taxon>
        <taxon>Terrisporobacter</taxon>
    </lineage>
</organism>
<keyword evidence="1" id="KW-0472">Membrane</keyword>